<dbReference type="EMBL" id="FQVL01000009">
    <property type="protein sequence ID" value="SHF16893.1"/>
    <property type="molecule type" value="Genomic_DNA"/>
</dbReference>
<dbReference type="AlphaFoldDB" id="A0A1M4ZFR9"/>
<accession>A0A1M4ZFR9</accession>
<keyword evidence="2" id="KW-1185">Reference proteome</keyword>
<dbReference type="RefSeq" id="WP_073155586.1">
    <property type="nucleotide sequence ID" value="NZ_FQVL01000009.1"/>
</dbReference>
<dbReference type="Pfam" id="PF19651">
    <property type="entry name" value="DUF6154"/>
    <property type="match status" value="1"/>
</dbReference>
<evidence type="ECO:0008006" key="3">
    <source>
        <dbReference type="Google" id="ProtNLM"/>
    </source>
</evidence>
<dbReference type="Proteomes" id="UP000184476">
    <property type="component" value="Unassembled WGS sequence"/>
</dbReference>
<name>A0A1M4ZFR9_9BACL</name>
<protein>
    <recommendedName>
        <fullName evidence="3">Cytosolic protein</fullName>
    </recommendedName>
</protein>
<sequence length="85" mass="10107">MSFVDEVYQLYRDQLKDDEDDAVAIVLNILEDQTRENVMQLIEQMNEDEVVQMMGVYLVEMIKMKMAQDGKLPQLRNHNSTQRFH</sequence>
<reference evidence="1 2" key="1">
    <citation type="submission" date="2016-11" db="EMBL/GenBank/DDBJ databases">
        <authorList>
            <person name="Jaros S."/>
            <person name="Januszkiewicz K."/>
            <person name="Wedrychowicz H."/>
        </authorList>
    </citation>
    <scope>NUCLEOTIDE SEQUENCE [LARGE SCALE GENOMIC DNA]</scope>
    <source>
        <strain evidence="1 2">DSM 44666</strain>
    </source>
</reference>
<dbReference type="STRING" id="112248.SAMN05444392_10931"/>
<dbReference type="InterPro" id="IPR046152">
    <property type="entry name" value="DUF6154"/>
</dbReference>
<evidence type="ECO:0000313" key="1">
    <source>
        <dbReference type="EMBL" id="SHF16893.1"/>
    </source>
</evidence>
<evidence type="ECO:0000313" key="2">
    <source>
        <dbReference type="Proteomes" id="UP000184476"/>
    </source>
</evidence>
<proteinExistence type="predicted"/>
<gene>
    <name evidence="1" type="ORF">SAMN05444392_10931</name>
</gene>
<dbReference type="OrthoDB" id="2381948at2"/>
<organism evidence="1 2">
    <name type="scientific">Seinonella peptonophila</name>
    <dbReference type="NCBI Taxonomy" id="112248"/>
    <lineage>
        <taxon>Bacteria</taxon>
        <taxon>Bacillati</taxon>
        <taxon>Bacillota</taxon>
        <taxon>Bacilli</taxon>
        <taxon>Bacillales</taxon>
        <taxon>Thermoactinomycetaceae</taxon>
        <taxon>Seinonella</taxon>
    </lineage>
</organism>